<keyword evidence="3" id="KW-1133">Transmembrane helix</keyword>
<comment type="caution">
    <text evidence="7">The sequence shown here is derived from an EMBL/GenBank/DDBJ whole genome shotgun (WGS) entry which is preliminary data.</text>
</comment>
<feature type="domain" description="Multidrug resistance protein MdtA-like barrel-sandwich hybrid" evidence="5">
    <location>
        <begin position="86"/>
        <end position="278"/>
    </location>
</feature>
<dbReference type="Gene3D" id="2.40.50.100">
    <property type="match status" value="1"/>
</dbReference>
<feature type="domain" description="Multidrug resistance protein MdtA-like alpha-helical hairpin" evidence="4">
    <location>
        <begin position="152"/>
        <end position="216"/>
    </location>
</feature>
<feature type="coiled-coil region" evidence="1">
    <location>
        <begin position="136"/>
        <end position="188"/>
    </location>
</feature>
<evidence type="ECO:0000313" key="8">
    <source>
        <dbReference type="Proteomes" id="UP001595704"/>
    </source>
</evidence>
<feature type="compositionally biased region" description="Polar residues" evidence="2">
    <location>
        <begin position="17"/>
        <end position="34"/>
    </location>
</feature>
<evidence type="ECO:0000256" key="3">
    <source>
        <dbReference type="SAM" id="Phobius"/>
    </source>
</evidence>
<dbReference type="PANTHER" id="PTHR30386">
    <property type="entry name" value="MEMBRANE FUSION SUBUNIT OF EMRAB-TOLC MULTIDRUG EFFLUX PUMP"/>
    <property type="match status" value="1"/>
</dbReference>
<evidence type="ECO:0000259" key="5">
    <source>
        <dbReference type="Pfam" id="PF25917"/>
    </source>
</evidence>
<dbReference type="Gene3D" id="2.40.30.170">
    <property type="match status" value="1"/>
</dbReference>
<dbReference type="Pfam" id="PF25954">
    <property type="entry name" value="Beta-barrel_RND_2"/>
    <property type="match status" value="1"/>
</dbReference>
<evidence type="ECO:0000256" key="1">
    <source>
        <dbReference type="SAM" id="Coils"/>
    </source>
</evidence>
<feature type="domain" description="CusB-like beta-barrel" evidence="6">
    <location>
        <begin position="283"/>
        <end position="325"/>
    </location>
</feature>
<accession>A0ABV7UJA5</accession>
<name>A0ABV7UJA5_9HYPH</name>
<dbReference type="InterPro" id="IPR058625">
    <property type="entry name" value="MdtA-like_BSH"/>
</dbReference>
<evidence type="ECO:0000259" key="6">
    <source>
        <dbReference type="Pfam" id="PF25954"/>
    </source>
</evidence>
<dbReference type="RefSeq" id="WP_244642996.1">
    <property type="nucleotide sequence ID" value="NZ_BNCG01000005.1"/>
</dbReference>
<dbReference type="Pfam" id="PF25917">
    <property type="entry name" value="BSH_RND"/>
    <property type="match status" value="1"/>
</dbReference>
<sequence length="388" mass="41420">MSRQDNAGGMGGGALASQRQDAASGSGTADHATTQLRRSRKKVILGGLGAVIAAGIVWAGAYWWITGRFMVSTDDAYVRADITLLAAKVSGYVTEVLVDNNQDVKVGDVIARIDAGDYRLALDSARGKEKTQLAALDRISHQIDAARAAVSQAQAQIPAAEADVTRTRAELERQNKLAQRDFASQQKLELARADRARADSSLMGAKAALESANANVAVLIAQKGEAEAVLNEYRTVTSKAERDLSFTEVRSPINGVVGNKAVQTGQYVQPGQRLAALVPLDEVYIDANFKETQIARLKPGQKVEITVDAYPDRHFTATVESLSPASGALFSLLPPDNATGNFTKIVQRMPVRLSIDRKEAAEHVLRPGLSVVATVDARTGPQAQAKAH</sequence>
<evidence type="ECO:0000313" key="7">
    <source>
        <dbReference type="EMBL" id="MFC3638602.1"/>
    </source>
</evidence>
<proteinExistence type="predicted"/>
<gene>
    <name evidence="7" type="ORF">ACFONL_14745</name>
</gene>
<evidence type="ECO:0000259" key="4">
    <source>
        <dbReference type="Pfam" id="PF25876"/>
    </source>
</evidence>
<dbReference type="InterPro" id="IPR050739">
    <property type="entry name" value="MFP"/>
</dbReference>
<protein>
    <submittedName>
        <fullName evidence="7">HlyD family secretion protein</fullName>
    </submittedName>
</protein>
<organism evidence="7 8">
    <name type="scientific">Camelimonas fluminis</name>
    <dbReference type="NCBI Taxonomy" id="1576911"/>
    <lineage>
        <taxon>Bacteria</taxon>
        <taxon>Pseudomonadati</taxon>
        <taxon>Pseudomonadota</taxon>
        <taxon>Alphaproteobacteria</taxon>
        <taxon>Hyphomicrobiales</taxon>
        <taxon>Chelatococcaceae</taxon>
        <taxon>Camelimonas</taxon>
    </lineage>
</organism>
<dbReference type="Gene3D" id="1.10.287.470">
    <property type="entry name" value="Helix hairpin bin"/>
    <property type="match status" value="1"/>
</dbReference>
<reference evidence="8" key="1">
    <citation type="journal article" date="2019" name="Int. J. Syst. Evol. Microbiol.">
        <title>The Global Catalogue of Microorganisms (GCM) 10K type strain sequencing project: providing services to taxonomists for standard genome sequencing and annotation.</title>
        <authorList>
            <consortium name="The Broad Institute Genomics Platform"/>
            <consortium name="The Broad Institute Genome Sequencing Center for Infectious Disease"/>
            <person name="Wu L."/>
            <person name="Ma J."/>
        </authorList>
    </citation>
    <scope>NUCLEOTIDE SEQUENCE [LARGE SCALE GENOMIC DNA]</scope>
    <source>
        <strain evidence="8">KCTC 42282</strain>
    </source>
</reference>
<keyword evidence="3" id="KW-0472">Membrane</keyword>
<dbReference type="EMBL" id="JBHRYC010000075">
    <property type="protein sequence ID" value="MFC3638602.1"/>
    <property type="molecule type" value="Genomic_DNA"/>
</dbReference>
<dbReference type="InterPro" id="IPR058792">
    <property type="entry name" value="Beta-barrel_RND_2"/>
</dbReference>
<feature type="transmembrane region" description="Helical" evidence="3">
    <location>
        <begin position="43"/>
        <end position="65"/>
    </location>
</feature>
<dbReference type="SUPFAM" id="SSF111369">
    <property type="entry name" value="HlyD-like secretion proteins"/>
    <property type="match status" value="2"/>
</dbReference>
<keyword evidence="1" id="KW-0175">Coiled coil</keyword>
<keyword evidence="8" id="KW-1185">Reference proteome</keyword>
<dbReference type="PANTHER" id="PTHR30386:SF24">
    <property type="entry name" value="MULTIDRUG RESISTANCE EFFLUX PUMP"/>
    <property type="match status" value="1"/>
</dbReference>
<evidence type="ECO:0000256" key="2">
    <source>
        <dbReference type="SAM" id="MobiDB-lite"/>
    </source>
</evidence>
<keyword evidence="3" id="KW-0812">Transmembrane</keyword>
<feature type="region of interest" description="Disordered" evidence="2">
    <location>
        <begin position="1"/>
        <end position="34"/>
    </location>
</feature>
<dbReference type="Proteomes" id="UP001595704">
    <property type="component" value="Unassembled WGS sequence"/>
</dbReference>
<dbReference type="Pfam" id="PF25876">
    <property type="entry name" value="HH_MFP_RND"/>
    <property type="match status" value="1"/>
</dbReference>
<dbReference type="InterPro" id="IPR058624">
    <property type="entry name" value="MdtA-like_HH"/>
</dbReference>